<dbReference type="EMBL" id="CAJVPU010059044">
    <property type="protein sequence ID" value="CAG8774681.1"/>
    <property type="molecule type" value="Genomic_DNA"/>
</dbReference>
<sequence length="52" mass="6273">REIEAHLERMKRCDEERNRSLPEKNKRVVLNQDHLIQYIVTTKAESIIPNEE</sequence>
<name>A0ACA9R345_9GLOM</name>
<dbReference type="Proteomes" id="UP000789702">
    <property type="component" value="Unassembled WGS sequence"/>
</dbReference>
<proteinExistence type="predicted"/>
<keyword evidence="2" id="KW-1185">Reference proteome</keyword>
<organism evidence="1 2">
    <name type="scientific">Dentiscutata heterogama</name>
    <dbReference type="NCBI Taxonomy" id="1316150"/>
    <lineage>
        <taxon>Eukaryota</taxon>
        <taxon>Fungi</taxon>
        <taxon>Fungi incertae sedis</taxon>
        <taxon>Mucoromycota</taxon>
        <taxon>Glomeromycotina</taxon>
        <taxon>Glomeromycetes</taxon>
        <taxon>Diversisporales</taxon>
        <taxon>Gigasporaceae</taxon>
        <taxon>Dentiscutata</taxon>
    </lineage>
</organism>
<reference evidence="1" key="1">
    <citation type="submission" date="2021-06" db="EMBL/GenBank/DDBJ databases">
        <authorList>
            <person name="Kallberg Y."/>
            <person name="Tangrot J."/>
            <person name="Rosling A."/>
        </authorList>
    </citation>
    <scope>NUCLEOTIDE SEQUENCE</scope>
    <source>
        <strain evidence="1">IL203A</strain>
    </source>
</reference>
<accession>A0ACA9R345</accession>
<feature type="non-terminal residue" evidence="1">
    <location>
        <position position="1"/>
    </location>
</feature>
<evidence type="ECO:0000313" key="1">
    <source>
        <dbReference type="EMBL" id="CAG8774681.1"/>
    </source>
</evidence>
<gene>
    <name evidence="1" type="ORF">DHETER_LOCUS16043</name>
</gene>
<protein>
    <submittedName>
        <fullName evidence="1">9130_t:CDS:1</fullName>
    </submittedName>
</protein>
<comment type="caution">
    <text evidence="1">The sequence shown here is derived from an EMBL/GenBank/DDBJ whole genome shotgun (WGS) entry which is preliminary data.</text>
</comment>
<feature type="non-terminal residue" evidence="1">
    <location>
        <position position="52"/>
    </location>
</feature>
<evidence type="ECO:0000313" key="2">
    <source>
        <dbReference type="Proteomes" id="UP000789702"/>
    </source>
</evidence>